<keyword evidence="2" id="KW-1185">Reference proteome</keyword>
<sequence>MAKLMAHISKLMAQQQSRALRNPTRPTQPSMQVQNIRGCPSGAHLQMCSFHGRCTHNNTSCRAQQPNSTGPSNAATTDAGHCYFC</sequence>
<organism evidence="2 3">
    <name type="scientific">Romanomermis culicivorax</name>
    <name type="common">Nematode worm</name>
    <dbReference type="NCBI Taxonomy" id="13658"/>
    <lineage>
        <taxon>Eukaryota</taxon>
        <taxon>Metazoa</taxon>
        <taxon>Ecdysozoa</taxon>
        <taxon>Nematoda</taxon>
        <taxon>Enoplea</taxon>
        <taxon>Dorylaimia</taxon>
        <taxon>Mermithida</taxon>
        <taxon>Mermithoidea</taxon>
        <taxon>Mermithidae</taxon>
        <taxon>Romanomermis</taxon>
    </lineage>
</organism>
<accession>A0A915KB12</accession>
<evidence type="ECO:0000313" key="3">
    <source>
        <dbReference type="WBParaSite" id="nRc.2.0.1.t35897-RA"/>
    </source>
</evidence>
<proteinExistence type="predicted"/>
<name>A0A915KB12_ROMCU</name>
<reference evidence="3" key="1">
    <citation type="submission" date="2022-11" db="UniProtKB">
        <authorList>
            <consortium name="WormBaseParasite"/>
        </authorList>
    </citation>
    <scope>IDENTIFICATION</scope>
</reference>
<dbReference type="AlphaFoldDB" id="A0A915KB12"/>
<feature type="region of interest" description="Disordered" evidence="1">
    <location>
        <begin position="12"/>
        <end position="32"/>
    </location>
</feature>
<dbReference type="WBParaSite" id="nRc.2.0.1.t35897-RA">
    <property type="protein sequence ID" value="nRc.2.0.1.t35897-RA"/>
    <property type="gene ID" value="nRc.2.0.1.g35897"/>
</dbReference>
<evidence type="ECO:0000256" key="1">
    <source>
        <dbReference type="SAM" id="MobiDB-lite"/>
    </source>
</evidence>
<protein>
    <submittedName>
        <fullName evidence="3">Uncharacterized protein</fullName>
    </submittedName>
</protein>
<evidence type="ECO:0000313" key="2">
    <source>
        <dbReference type="Proteomes" id="UP000887565"/>
    </source>
</evidence>
<dbReference type="Proteomes" id="UP000887565">
    <property type="component" value="Unplaced"/>
</dbReference>